<dbReference type="InterPro" id="IPR036770">
    <property type="entry name" value="Ankyrin_rpt-contain_sf"/>
</dbReference>
<dbReference type="HOGENOM" id="CLU_063486_0_0_1"/>
<proteinExistence type="predicted"/>
<protein>
    <submittedName>
        <fullName evidence="1">Uncharacterized protein</fullName>
    </submittedName>
</protein>
<dbReference type="Gene3D" id="1.25.40.20">
    <property type="entry name" value="Ankyrin repeat-containing domain"/>
    <property type="match status" value="1"/>
</dbReference>
<dbReference type="AlphaFoldDB" id="A0A067SZH5"/>
<reference evidence="2" key="1">
    <citation type="journal article" date="2014" name="Proc. Natl. Acad. Sci. U.S.A.">
        <title>Extensive sampling of basidiomycete genomes demonstrates inadequacy of the white-rot/brown-rot paradigm for wood decay fungi.</title>
        <authorList>
            <person name="Riley R."/>
            <person name="Salamov A.A."/>
            <person name="Brown D.W."/>
            <person name="Nagy L.G."/>
            <person name="Floudas D."/>
            <person name="Held B.W."/>
            <person name="Levasseur A."/>
            <person name="Lombard V."/>
            <person name="Morin E."/>
            <person name="Otillar R."/>
            <person name="Lindquist E.A."/>
            <person name="Sun H."/>
            <person name="LaButti K.M."/>
            <person name="Schmutz J."/>
            <person name="Jabbour D."/>
            <person name="Luo H."/>
            <person name="Baker S.E."/>
            <person name="Pisabarro A.G."/>
            <person name="Walton J.D."/>
            <person name="Blanchette R.A."/>
            <person name="Henrissat B."/>
            <person name="Martin F."/>
            <person name="Cullen D."/>
            <person name="Hibbett D.S."/>
            <person name="Grigoriev I.V."/>
        </authorList>
    </citation>
    <scope>NUCLEOTIDE SEQUENCE [LARGE SCALE GENOMIC DNA]</scope>
    <source>
        <strain evidence="2">CBS 339.88</strain>
    </source>
</reference>
<dbReference type="Proteomes" id="UP000027222">
    <property type="component" value="Unassembled WGS sequence"/>
</dbReference>
<dbReference type="SUPFAM" id="SSF48403">
    <property type="entry name" value="Ankyrin repeat"/>
    <property type="match status" value="1"/>
</dbReference>
<keyword evidence="2" id="KW-1185">Reference proteome</keyword>
<name>A0A067SZH5_GALM3</name>
<evidence type="ECO:0000313" key="1">
    <source>
        <dbReference type="EMBL" id="KDR76345.1"/>
    </source>
</evidence>
<dbReference type="EMBL" id="KL142379">
    <property type="protein sequence ID" value="KDR76345.1"/>
    <property type="molecule type" value="Genomic_DNA"/>
</dbReference>
<dbReference type="STRING" id="685588.A0A067SZH5"/>
<organism evidence="1 2">
    <name type="scientific">Galerina marginata (strain CBS 339.88)</name>
    <dbReference type="NCBI Taxonomy" id="685588"/>
    <lineage>
        <taxon>Eukaryota</taxon>
        <taxon>Fungi</taxon>
        <taxon>Dikarya</taxon>
        <taxon>Basidiomycota</taxon>
        <taxon>Agaricomycotina</taxon>
        <taxon>Agaricomycetes</taxon>
        <taxon>Agaricomycetidae</taxon>
        <taxon>Agaricales</taxon>
        <taxon>Agaricineae</taxon>
        <taxon>Strophariaceae</taxon>
        <taxon>Galerina</taxon>
    </lineage>
</organism>
<accession>A0A067SZH5</accession>
<dbReference type="OrthoDB" id="539213at2759"/>
<sequence>MVSPRYPRYTQVTGRLKMTAVEDQLNYVIDPIFDSFFFFFESMTSRSTGLYSLPVELLHELELFALSESLPLVSVHFNDVYKNALPFFHAKYILGRVLESAEPVLSDVYTKALRYPICDLAVLQAIHDLVKDFQWSSSLVQLPRRLFRSLSPPMSGWTDETHPLPLLRYLYHTPDIPAVNTNANEGYALTRAVHAKFLPLVQFLLEHDASPKCHDGLAVKVAIRQKNLDMVKTLIERQGIKPRNGKKRKVGDRMDLNSDMLKIAVLSNAKDVVKYLYREKNVIPDVQTLKKMGSMS</sequence>
<evidence type="ECO:0000313" key="2">
    <source>
        <dbReference type="Proteomes" id="UP000027222"/>
    </source>
</evidence>
<gene>
    <name evidence="1" type="ORF">GALMADRAFT_477677</name>
</gene>